<dbReference type="PANTHER" id="PTHR34154:SF3">
    <property type="entry name" value="ALKALI-SENSITIVE LINKAGE PROTEIN 1"/>
    <property type="match status" value="1"/>
</dbReference>
<dbReference type="PROSITE" id="PS51007">
    <property type="entry name" value="CYTC"/>
    <property type="match status" value="1"/>
</dbReference>
<dbReference type="SUPFAM" id="SSF51445">
    <property type="entry name" value="(Trans)glycosidases"/>
    <property type="match status" value="1"/>
</dbReference>
<keyword evidence="1 4" id="KW-0349">Heme</keyword>
<keyword evidence="3 4" id="KW-0408">Iron</keyword>
<dbReference type="InterPro" id="IPR009056">
    <property type="entry name" value="Cyt_c-like_dom"/>
</dbReference>
<dbReference type="Gene3D" id="1.10.760.10">
    <property type="entry name" value="Cytochrome c-like domain"/>
    <property type="match status" value="1"/>
</dbReference>
<accession>A0ABP7TYD7</accession>
<gene>
    <name evidence="6" type="ORF">GCM10022212_34900</name>
</gene>
<evidence type="ECO:0000256" key="3">
    <source>
        <dbReference type="ARBA" id="ARBA00023004"/>
    </source>
</evidence>
<name>A0ABP7TYD7_9BURK</name>
<evidence type="ECO:0000256" key="1">
    <source>
        <dbReference type="ARBA" id="ARBA00022617"/>
    </source>
</evidence>
<proteinExistence type="predicted"/>
<dbReference type="InterPro" id="IPR036909">
    <property type="entry name" value="Cyt_c-like_dom_sf"/>
</dbReference>
<dbReference type="Pfam" id="PF06537">
    <property type="entry name" value="DHOR"/>
    <property type="match status" value="2"/>
</dbReference>
<dbReference type="Pfam" id="PF11790">
    <property type="entry name" value="Glyco_hydro_cc"/>
    <property type="match status" value="1"/>
</dbReference>
<feature type="domain" description="Cytochrome c" evidence="5">
    <location>
        <begin position="815"/>
        <end position="950"/>
    </location>
</feature>
<dbReference type="InterPro" id="IPR017853">
    <property type="entry name" value="GH"/>
</dbReference>
<comment type="caution">
    <text evidence="6">The sequence shown here is derived from an EMBL/GenBank/DDBJ whole genome shotgun (WGS) entry which is preliminary data.</text>
</comment>
<dbReference type="SUPFAM" id="SSF46626">
    <property type="entry name" value="Cytochrome c"/>
    <property type="match status" value="1"/>
</dbReference>
<dbReference type="Gene3D" id="3.20.20.80">
    <property type="entry name" value="Glycosidases"/>
    <property type="match status" value="1"/>
</dbReference>
<reference evidence="7" key="1">
    <citation type="journal article" date="2019" name="Int. J. Syst. Evol. Microbiol.">
        <title>The Global Catalogue of Microorganisms (GCM) 10K type strain sequencing project: providing services to taxonomists for standard genome sequencing and annotation.</title>
        <authorList>
            <consortium name="The Broad Institute Genomics Platform"/>
            <consortium name="The Broad Institute Genome Sequencing Center for Infectious Disease"/>
            <person name="Wu L."/>
            <person name="Ma J."/>
        </authorList>
    </citation>
    <scope>NUCLEOTIDE SEQUENCE [LARGE SCALE GENOMIC DNA]</scope>
    <source>
        <strain evidence="7">JCM 16673</strain>
    </source>
</reference>
<dbReference type="InterPro" id="IPR053183">
    <property type="entry name" value="ASL1"/>
</dbReference>
<keyword evidence="7" id="KW-1185">Reference proteome</keyword>
<keyword evidence="2 4" id="KW-0479">Metal-binding</keyword>
<sequence length="950" mass="102774">MKALSKGISWWANWAPAPETAVASIYQALDVSFVPMAWGGTPTVVQLNQQIPQGAKYLLGFNEPNFISQANKTPTQAAALWPVLESVARTRDLQIGSPSVNYSGDPVSEGGVTFSDPVAYLDAFLAACAGCKIDFIPVHWYACDVPALKAYVDRFRKYNKPIWITEFACGDRPHEQITVDVQRAYMTAAVKYLESEPAVARYAWFSGRNNAVPNANLLGADGELTELGDLYVELGGAAVAVPPQPVKASTTPTPPPGVAAAPVAAPVPQGTTGQGLVTPAYVPLFADDTQIRERLQYTEADGTLVTMIGMRPTERHARERGESWFEADKGQGRYLTFPTFYFQNRTFGLEIRDSIPAGGKKIEVRLHVNEGTFEGTTFSMFRSLNADAFDYGWNLNYYFPNAAEGGKNICHEGRSADCTMNFDANWRTDPHSPLKIGDRIELAPAPFLPHDANFKALVDGGGPRYYSFEQLYVVGVGVQPWYGIEPRLDSAPLPEATLLGGQTTLSYNYSDEANRVFQQMANNIGIDNTREFVRGRRLFHTSFIDGKHSEHPDDNPVFSAHIGQVGPRFNGARCIGCHTSNGRSVAPAIGAPLATMSVLTAAAGTAGAQVADPNYGFNVQQLALSSSASDFGVSLLRNDVTVRALPSGERIELVKPVYAFKSTIPAFFSVRQAPQVIGMGLIEALSESTLLALADPNDTNGDGVRGIPSWNTDPETGQTRLGRYGWKAQTVSLRHQLGDALIKDIGVTSPVFPSRSCQRGAADCRTPDGSAGVTESEIRTLSNYMALIAVPAQRSLRSGYPVGVTPLPGHDINSQQIAAGSKLFADAQCVACHTPTLKTGNTHPLGELRNQVIHPYSNFMLHDMGPDLADNLKQGNAAAAMWRTAPLWGIGSLRFVQGGADKARYLHDGRARTLTEAVLWHGGEANNSRTRFEALSVTDRAAVIAFLESL</sequence>
<dbReference type="EMBL" id="BAAAZE010000014">
    <property type="protein sequence ID" value="GAA4032870.1"/>
    <property type="molecule type" value="Genomic_DNA"/>
</dbReference>
<evidence type="ECO:0000313" key="7">
    <source>
        <dbReference type="Proteomes" id="UP001501353"/>
    </source>
</evidence>
<organism evidence="6 7">
    <name type="scientific">Actimicrobium antarcticum</name>
    <dbReference type="NCBI Taxonomy" id="1051899"/>
    <lineage>
        <taxon>Bacteria</taxon>
        <taxon>Pseudomonadati</taxon>
        <taxon>Pseudomonadota</taxon>
        <taxon>Betaproteobacteria</taxon>
        <taxon>Burkholderiales</taxon>
        <taxon>Oxalobacteraceae</taxon>
        <taxon>Actimicrobium</taxon>
    </lineage>
</organism>
<dbReference type="InterPro" id="IPR024655">
    <property type="entry name" value="Asl1_glyco_hydro_catalytic"/>
</dbReference>
<dbReference type="InterPro" id="IPR010538">
    <property type="entry name" value="DHOR"/>
</dbReference>
<evidence type="ECO:0000259" key="5">
    <source>
        <dbReference type="PROSITE" id="PS51007"/>
    </source>
</evidence>
<evidence type="ECO:0000313" key="6">
    <source>
        <dbReference type="EMBL" id="GAA4032870.1"/>
    </source>
</evidence>
<dbReference type="Proteomes" id="UP001501353">
    <property type="component" value="Unassembled WGS sequence"/>
</dbReference>
<evidence type="ECO:0000256" key="4">
    <source>
        <dbReference type="PROSITE-ProRule" id="PRU00433"/>
    </source>
</evidence>
<dbReference type="PANTHER" id="PTHR34154">
    <property type="entry name" value="ALKALI-SENSITIVE LINKAGE PROTEIN 1"/>
    <property type="match status" value="1"/>
</dbReference>
<protein>
    <recommendedName>
        <fullName evidence="5">Cytochrome c domain-containing protein</fullName>
    </recommendedName>
</protein>
<evidence type="ECO:0000256" key="2">
    <source>
        <dbReference type="ARBA" id="ARBA00022723"/>
    </source>
</evidence>